<sequence>MGQTYRSVERSHFCTLTVQSVQSYHLCDIPAQCLLIKQRAQSIFFLMLNYLEVSISFLCNQAKFQMLTHVSANLGANTSTNLHFRDSCLASFHSSMHGRTCLGCAFVISTVIHASGKTMESPAKMGTRHQILSHLPKTYRNSSVARQETIEQVGEDKDLIPTEVRKEIFADIDREFNREAVPI</sequence>
<accession>W7T8G1</accession>
<evidence type="ECO:0000313" key="1">
    <source>
        <dbReference type="EMBL" id="EWM23325.1"/>
    </source>
</evidence>
<protein>
    <submittedName>
        <fullName evidence="1">Uncharacterized protein</fullName>
    </submittedName>
</protein>
<proteinExistence type="predicted"/>
<name>W7T8G1_9STRA</name>
<keyword evidence="2" id="KW-1185">Reference proteome</keyword>
<gene>
    <name evidence="1" type="ORF">Naga_100053g16</name>
</gene>
<evidence type="ECO:0000313" key="2">
    <source>
        <dbReference type="Proteomes" id="UP000019335"/>
    </source>
</evidence>
<organism evidence="1 2">
    <name type="scientific">Nannochloropsis gaditana</name>
    <dbReference type="NCBI Taxonomy" id="72520"/>
    <lineage>
        <taxon>Eukaryota</taxon>
        <taxon>Sar</taxon>
        <taxon>Stramenopiles</taxon>
        <taxon>Ochrophyta</taxon>
        <taxon>Eustigmatophyceae</taxon>
        <taxon>Eustigmatales</taxon>
        <taxon>Monodopsidaceae</taxon>
        <taxon>Nannochloropsis</taxon>
    </lineage>
</organism>
<dbReference type="EMBL" id="AZIL01001690">
    <property type="protein sequence ID" value="EWM23325.1"/>
    <property type="molecule type" value="Genomic_DNA"/>
</dbReference>
<dbReference type="AlphaFoldDB" id="W7T8G1"/>
<comment type="caution">
    <text evidence="1">The sequence shown here is derived from an EMBL/GenBank/DDBJ whole genome shotgun (WGS) entry which is preliminary data.</text>
</comment>
<reference evidence="1 2" key="1">
    <citation type="journal article" date="2014" name="Mol. Plant">
        <title>Chromosome Scale Genome Assembly and Transcriptome Profiling of Nannochloropsis gaditana in Nitrogen Depletion.</title>
        <authorList>
            <person name="Corteggiani Carpinelli E."/>
            <person name="Telatin A."/>
            <person name="Vitulo N."/>
            <person name="Forcato C."/>
            <person name="D'Angelo M."/>
            <person name="Schiavon R."/>
            <person name="Vezzi A."/>
            <person name="Giacometti G.M."/>
            <person name="Morosinotto T."/>
            <person name="Valle G."/>
        </authorList>
    </citation>
    <scope>NUCLEOTIDE SEQUENCE [LARGE SCALE GENOMIC DNA]</scope>
    <source>
        <strain evidence="1 2">B-31</strain>
    </source>
</reference>
<dbReference type="Proteomes" id="UP000019335">
    <property type="component" value="Chromosome 17"/>
</dbReference>